<evidence type="ECO:0000313" key="2">
    <source>
        <dbReference type="Proteomes" id="UP000743899"/>
    </source>
</evidence>
<name>A0ABX0A3K0_9BACI</name>
<dbReference type="EMBL" id="JAACYS010000043">
    <property type="protein sequence ID" value="NCU18018.1"/>
    <property type="molecule type" value="Genomic_DNA"/>
</dbReference>
<dbReference type="RefSeq" id="WP_161920849.1">
    <property type="nucleotide sequence ID" value="NZ_JAACYS010000043.1"/>
</dbReference>
<gene>
    <name evidence="1" type="ORF">GW534_09840</name>
</gene>
<evidence type="ECO:0008006" key="3">
    <source>
        <dbReference type="Google" id="ProtNLM"/>
    </source>
</evidence>
<proteinExistence type="predicted"/>
<organism evidence="1 2">
    <name type="scientific">Pallidibacillus pasinlerensis</name>
    <dbReference type="NCBI Taxonomy" id="2703818"/>
    <lineage>
        <taxon>Bacteria</taxon>
        <taxon>Bacillati</taxon>
        <taxon>Bacillota</taxon>
        <taxon>Bacilli</taxon>
        <taxon>Bacillales</taxon>
        <taxon>Bacillaceae</taxon>
        <taxon>Pallidibacillus</taxon>
    </lineage>
</organism>
<accession>A0ABX0A3K0</accession>
<keyword evidence="2" id="KW-1185">Reference proteome</keyword>
<evidence type="ECO:0000313" key="1">
    <source>
        <dbReference type="EMBL" id="NCU18018.1"/>
    </source>
</evidence>
<protein>
    <recommendedName>
        <fullName evidence="3">Fur-regulated basic protein B</fullName>
    </recommendedName>
</protein>
<reference evidence="1 2" key="1">
    <citation type="submission" date="2020-01" db="EMBL/GenBank/DDBJ databases">
        <title>A novel Bacillus sp. from Pasinler.</title>
        <authorList>
            <person name="Adiguzel A."/>
            <person name="Ay H."/>
            <person name="Baltaci M.O."/>
        </authorList>
    </citation>
    <scope>NUCLEOTIDE SEQUENCE [LARGE SCALE GENOMIC DNA]</scope>
    <source>
        <strain evidence="1 2">P1</strain>
    </source>
</reference>
<sequence>MKAKDLQRHIFPLAKKLISQEYESSIKSQKIRKDIIEHRERMKERRKNFELIRNK</sequence>
<comment type="caution">
    <text evidence="1">The sequence shown here is derived from an EMBL/GenBank/DDBJ whole genome shotgun (WGS) entry which is preliminary data.</text>
</comment>
<dbReference type="Proteomes" id="UP000743899">
    <property type="component" value="Unassembled WGS sequence"/>
</dbReference>